<sequence>MGNSYGLKGKGVDLSQGPPERKKDVVRIPAVIETPLVPAENAPSSSGCHSDVKYLVHDLNPTCNSNNPNLTIVFFHGIAFGTNDEWKETWTTCPLNNKEECICWPQKWLPEDLNNNVRILSLSYDSNIVVSVHNDVTKIGKNLVQSLVTNSSYKSLWDGPVALVAYSFGESFNPQMEHLSTDFKNVVRENLNIYAFGEGLPIDKNWGILVPYASAIQLSNNNHYKIEDANHLTICKPTNKDHPSYSLLLKCLNICMEVKTSNLNILISYMFM</sequence>
<evidence type="ECO:0008006" key="10">
    <source>
        <dbReference type="Google" id="ProtNLM"/>
    </source>
</evidence>
<evidence type="ECO:0000256" key="4">
    <source>
        <dbReference type="ARBA" id="ARBA00022824"/>
    </source>
</evidence>
<reference evidence="8" key="1">
    <citation type="submission" date="2024-03" db="EMBL/GenBank/DDBJ databases">
        <authorList>
            <consortium name="ELIXIR-Norway"/>
            <consortium name="Elixir Norway"/>
        </authorList>
    </citation>
    <scope>NUCLEOTIDE SEQUENCE</scope>
</reference>
<accession>A0ABP1BXA1</accession>
<evidence type="ECO:0000313" key="8">
    <source>
        <dbReference type="EMBL" id="CAK9881069.1"/>
    </source>
</evidence>
<proteinExistence type="predicted"/>
<evidence type="ECO:0000256" key="3">
    <source>
        <dbReference type="ARBA" id="ARBA00004370"/>
    </source>
</evidence>
<keyword evidence="9" id="KW-1185">Reference proteome</keyword>
<dbReference type="EMBL" id="OZ023709">
    <property type="protein sequence ID" value="CAK9881069.1"/>
    <property type="molecule type" value="Genomic_DNA"/>
</dbReference>
<evidence type="ECO:0000256" key="1">
    <source>
        <dbReference type="ARBA" id="ARBA00004173"/>
    </source>
</evidence>
<dbReference type="Proteomes" id="UP001497522">
    <property type="component" value="Chromosome 8"/>
</dbReference>
<evidence type="ECO:0000256" key="7">
    <source>
        <dbReference type="SAM" id="MobiDB-lite"/>
    </source>
</evidence>
<keyword evidence="5" id="KW-0496">Mitochondrion</keyword>
<evidence type="ECO:0000256" key="6">
    <source>
        <dbReference type="ARBA" id="ARBA00023136"/>
    </source>
</evidence>
<evidence type="ECO:0000313" key="9">
    <source>
        <dbReference type="Proteomes" id="UP001497522"/>
    </source>
</evidence>
<dbReference type="InterPro" id="IPR052374">
    <property type="entry name" value="SERAC1"/>
</dbReference>
<name>A0ABP1BXA1_9BRYO</name>
<gene>
    <name evidence="8" type="ORF">CSSPJE1EN2_LOCUS22468</name>
</gene>
<keyword evidence="4" id="KW-0256">Endoplasmic reticulum</keyword>
<comment type="subcellular location">
    <subcellularLocation>
        <location evidence="2">Endoplasmic reticulum</location>
    </subcellularLocation>
    <subcellularLocation>
        <location evidence="3">Membrane</location>
    </subcellularLocation>
    <subcellularLocation>
        <location evidence="1">Mitochondrion</location>
    </subcellularLocation>
</comment>
<evidence type="ECO:0000256" key="2">
    <source>
        <dbReference type="ARBA" id="ARBA00004240"/>
    </source>
</evidence>
<evidence type="ECO:0000256" key="5">
    <source>
        <dbReference type="ARBA" id="ARBA00023128"/>
    </source>
</evidence>
<organism evidence="8 9">
    <name type="scientific">Sphagnum jensenii</name>
    <dbReference type="NCBI Taxonomy" id="128206"/>
    <lineage>
        <taxon>Eukaryota</taxon>
        <taxon>Viridiplantae</taxon>
        <taxon>Streptophyta</taxon>
        <taxon>Embryophyta</taxon>
        <taxon>Bryophyta</taxon>
        <taxon>Sphagnophytina</taxon>
        <taxon>Sphagnopsida</taxon>
        <taxon>Sphagnales</taxon>
        <taxon>Sphagnaceae</taxon>
        <taxon>Sphagnum</taxon>
    </lineage>
</organism>
<feature type="region of interest" description="Disordered" evidence="7">
    <location>
        <begin position="1"/>
        <end position="20"/>
    </location>
</feature>
<keyword evidence="6" id="KW-0472">Membrane</keyword>
<dbReference type="PANTHER" id="PTHR48182:SF2">
    <property type="entry name" value="PROTEIN SERAC1"/>
    <property type="match status" value="1"/>
</dbReference>
<dbReference type="PANTHER" id="PTHR48182">
    <property type="entry name" value="PROTEIN SERAC1"/>
    <property type="match status" value="1"/>
</dbReference>
<protein>
    <recommendedName>
        <fullName evidence="10">Alpha/beta-hydrolase</fullName>
    </recommendedName>
</protein>